<dbReference type="EMBL" id="HBFC01029096">
    <property type="protein sequence ID" value="CAD8716598.1"/>
    <property type="molecule type" value="Transcribed_RNA"/>
</dbReference>
<dbReference type="AlphaFoldDB" id="A0A7S0XDQ7"/>
<name>A0A7S0XDQ7_9CHLO</name>
<dbReference type="PROSITE" id="PS50969">
    <property type="entry name" value="FCP1"/>
    <property type="match status" value="1"/>
</dbReference>
<accession>A0A7S0XDQ7</accession>
<dbReference type="Gene3D" id="3.40.50.1000">
    <property type="entry name" value="HAD superfamily/HAD-like"/>
    <property type="match status" value="1"/>
</dbReference>
<reference evidence="3" key="1">
    <citation type="submission" date="2021-01" db="EMBL/GenBank/DDBJ databases">
        <authorList>
            <person name="Corre E."/>
            <person name="Pelletier E."/>
            <person name="Niang G."/>
            <person name="Scheremetjew M."/>
            <person name="Finn R."/>
            <person name="Kale V."/>
            <person name="Holt S."/>
            <person name="Cochrane G."/>
            <person name="Meng A."/>
            <person name="Brown T."/>
            <person name="Cohen L."/>
        </authorList>
    </citation>
    <scope>NUCLEOTIDE SEQUENCE</scope>
    <source>
        <strain evidence="3">SL-175</strain>
    </source>
</reference>
<organism evidence="3">
    <name type="scientific">Mantoniella antarctica</name>
    <dbReference type="NCBI Taxonomy" id="81844"/>
    <lineage>
        <taxon>Eukaryota</taxon>
        <taxon>Viridiplantae</taxon>
        <taxon>Chlorophyta</taxon>
        <taxon>Mamiellophyceae</taxon>
        <taxon>Mamiellales</taxon>
        <taxon>Mamiellaceae</taxon>
        <taxon>Mantoniella</taxon>
    </lineage>
</organism>
<evidence type="ECO:0000313" key="3">
    <source>
        <dbReference type="EMBL" id="CAD8716598.1"/>
    </source>
</evidence>
<protein>
    <recommendedName>
        <fullName evidence="2">FCP1 homology domain-containing protein</fullName>
    </recommendedName>
</protein>
<dbReference type="InterPro" id="IPR036412">
    <property type="entry name" value="HAD-like_sf"/>
</dbReference>
<dbReference type="SUPFAM" id="SSF56784">
    <property type="entry name" value="HAD-like"/>
    <property type="match status" value="1"/>
</dbReference>
<gene>
    <name evidence="3" type="ORF">MANT1106_LOCUS17360</name>
</gene>
<evidence type="ECO:0000259" key="2">
    <source>
        <dbReference type="PROSITE" id="PS50969"/>
    </source>
</evidence>
<dbReference type="InterPro" id="IPR004274">
    <property type="entry name" value="FCP1_dom"/>
</dbReference>
<proteinExistence type="predicted"/>
<dbReference type="InterPro" id="IPR023214">
    <property type="entry name" value="HAD_sf"/>
</dbReference>
<sequence length="288" mass="31743">MAPTAGTKDAGSEDDDDGRNLDDSDLDALTAQLHQELQLGEEAETRTTQTLVLLDFNGLLAYRDNKNCGVPGSRRPDFDLPTGKYKTFPCPFYIRPWARELVCALLNDPRCQIAVYTSINEKNVKPIIQSFDAHFKKMSDAGDFEPVTVCGSVITTASAIMDGSIGLFDRLYNSADPQGENEWDTIRDLSKIWSSRAIKGAGFNASNTIIIDAEARKVRACKKNAIVVREYVAEDVAKDMKEENILEELGDYLDGTVFAEMQKPGADVQDVLASNPCPLSRPSRLPRA</sequence>
<feature type="domain" description="FCP1 homology" evidence="2">
    <location>
        <begin position="45"/>
        <end position="256"/>
    </location>
</feature>
<feature type="region of interest" description="Disordered" evidence="1">
    <location>
        <begin position="1"/>
        <end position="25"/>
    </location>
</feature>
<evidence type="ECO:0000256" key="1">
    <source>
        <dbReference type="SAM" id="MobiDB-lite"/>
    </source>
</evidence>
<dbReference type="SMART" id="SM00577">
    <property type="entry name" value="CPDc"/>
    <property type="match status" value="1"/>
</dbReference>
<dbReference type="Pfam" id="PF03031">
    <property type="entry name" value="NIF"/>
    <property type="match status" value="1"/>
</dbReference>